<evidence type="ECO:0000313" key="2">
    <source>
        <dbReference type="EMBL" id="MCH4554407.1"/>
    </source>
</evidence>
<proteinExistence type="predicted"/>
<dbReference type="EMBL" id="JAKVQD010000327">
    <property type="protein sequence ID" value="MCH4554407.1"/>
    <property type="molecule type" value="Genomic_DNA"/>
</dbReference>
<gene>
    <name evidence="2" type="ORF">MKW35_17435</name>
</gene>
<feature type="non-terminal residue" evidence="2">
    <location>
        <position position="1"/>
    </location>
</feature>
<protein>
    <submittedName>
        <fullName evidence="2">Uncharacterized protein</fullName>
    </submittedName>
</protein>
<accession>A0ABS9RNG5</accession>
<reference evidence="2" key="1">
    <citation type="submission" date="2022-02" db="EMBL/GenBank/DDBJ databases">
        <title>Aestuariibaculum sp., a marine bacterium isolated from sediment in Guangxi.</title>
        <authorList>
            <person name="Ying J."/>
        </authorList>
    </citation>
    <scope>NUCLEOTIDE SEQUENCE</scope>
    <source>
        <strain evidence="2">L182</strain>
    </source>
</reference>
<sequence>ETGHIPTLEESAARISPHDVHQPDEVEGLLKIVQHAIEPFDGKILKGQVASLTWPQESFLLADKIKES</sequence>
<organism evidence="2 3">
    <name type="scientific">Aestuariibaculum lutulentum</name>
    <dbReference type="NCBI Taxonomy" id="2920935"/>
    <lineage>
        <taxon>Bacteria</taxon>
        <taxon>Pseudomonadati</taxon>
        <taxon>Bacteroidota</taxon>
        <taxon>Flavobacteriia</taxon>
        <taxon>Flavobacteriales</taxon>
        <taxon>Flavobacteriaceae</taxon>
    </lineage>
</organism>
<comment type="caution">
    <text evidence="2">The sequence shown here is derived from an EMBL/GenBank/DDBJ whole genome shotgun (WGS) entry which is preliminary data.</text>
</comment>
<evidence type="ECO:0000256" key="1">
    <source>
        <dbReference type="SAM" id="MobiDB-lite"/>
    </source>
</evidence>
<name>A0ABS9RNG5_9FLAO</name>
<keyword evidence="3" id="KW-1185">Reference proteome</keyword>
<feature type="region of interest" description="Disordered" evidence="1">
    <location>
        <begin position="1"/>
        <end position="20"/>
    </location>
</feature>
<dbReference type="Proteomes" id="UP001156141">
    <property type="component" value="Unassembled WGS sequence"/>
</dbReference>
<evidence type="ECO:0000313" key="3">
    <source>
        <dbReference type="Proteomes" id="UP001156141"/>
    </source>
</evidence>